<dbReference type="AlphaFoldDB" id="A0A9R1X643"/>
<accession>A0A9R1X643</accession>
<keyword evidence="3" id="KW-0999">Mitochondrion inner membrane</keyword>
<proteinExistence type="predicted"/>
<evidence type="ECO:0000256" key="2">
    <source>
        <dbReference type="ARBA" id="ARBA00022692"/>
    </source>
</evidence>
<keyword evidence="6" id="KW-0472">Membrane</keyword>
<dbReference type="PROSITE" id="PS51758">
    <property type="entry name" value="LETM1_RBD"/>
    <property type="match status" value="1"/>
</dbReference>
<dbReference type="PANTHER" id="PTHR14009">
    <property type="entry name" value="LEUCINE ZIPPER-EF-HAND CONTAINING TRANSMEMBRANE PROTEIN"/>
    <property type="match status" value="1"/>
</dbReference>
<dbReference type="Pfam" id="PF07766">
    <property type="entry name" value="LETM1_RBD"/>
    <property type="match status" value="1"/>
</dbReference>
<dbReference type="InterPro" id="IPR044202">
    <property type="entry name" value="LETM1/MDM38-like"/>
</dbReference>
<evidence type="ECO:0000259" key="8">
    <source>
        <dbReference type="PROSITE" id="PS51758"/>
    </source>
</evidence>
<evidence type="ECO:0000256" key="7">
    <source>
        <dbReference type="PROSITE-ProRule" id="PRU01094"/>
    </source>
</evidence>
<name>A0A9R1X643_LACSA</name>
<evidence type="ECO:0000256" key="4">
    <source>
        <dbReference type="ARBA" id="ARBA00022989"/>
    </source>
</evidence>
<evidence type="ECO:0000313" key="9">
    <source>
        <dbReference type="EMBL" id="KAJ0197282.1"/>
    </source>
</evidence>
<dbReference type="GO" id="GO:0043022">
    <property type="term" value="F:ribosome binding"/>
    <property type="evidence" value="ECO:0007669"/>
    <property type="project" value="InterPro"/>
</dbReference>
<organism evidence="9 10">
    <name type="scientific">Lactuca sativa</name>
    <name type="common">Garden lettuce</name>
    <dbReference type="NCBI Taxonomy" id="4236"/>
    <lineage>
        <taxon>Eukaryota</taxon>
        <taxon>Viridiplantae</taxon>
        <taxon>Streptophyta</taxon>
        <taxon>Embryophyta</taxon>
        <taxon>Tracheophyta</taxon>
        <taxon>Spermatophyta</taxon>
        <taxon>Magnoliopsida</taxon>
        <taxon>eudicotyledons</taxon>
        <taxon>Gunneridae</taxon>
        <taxon>Pentapetalae</taxon>
        <taxon>asterids</taxon>
        <taxon>campanulids</taxon>
        <taxon>Asterales</taxon>
        <taxon>Asteraceae</taxon>
        <taxon>Cichorioideae</taxon>
        <taxon>Cichorieae</taxon>
        <taxon>Lactucinae</taxon>
        <taxon>Lactuca</taxon>
    </lineage>
</organism>
<dbReference type="InterPro" id="IPR033122">
    <property type="entry name" value="LETM1-like_RBD"/>
</dbReference>
<keyword evidence="10" id="KW-1185">Reference proteome</keyword>
<reference evidence="9 10" key="1">
    <citation type="journal article" date="2017" name="Nat. Commun.">
        <title>Genome assembly with in vitro proximity ligation data and whole-genome triplication in lettuce.</title>
        <authorList>
            <person name="Reyes-Chin-Wo S."/>
            <person name="Wang Z."/>
            <person name="Yang X."/>
            <person name="Kozik A."/>
            <person name="Arikit S."/>
            <person name="Song C."/>
            <person name="Xia L."/>
            <person name="Froenicke L."/>
            <person name="Lavelle D.O."/>
            <person name="Truco M.J."/>
            <person name="Xia R."/>
            <person name="Zhu S."/>
            <person name="Xu C."/>
            <person name="Xu H."/>
            <person name="Xu X."/>
            <person name="Cox K."/>
            <person name="Korf I."/>
            <person name="Meyers B.C."/>
            <person name="Michelmore R.W."/>
        </authorList>
    </citation>
    <scope>NUCLEOTIDE SEQUENCE [LARGE SCALE GENOMIC DNA]</scope>
    <source>
        <strain evidence="10">cv. Salinas</strain>
        <tissue evidence="9">Seedlings</tissue>
    </source>
</reference>
<evidence type="ECO:0000256" key="3">
    <source>
        <dbReference type="ARBA" id="ARBA00022792"/>
    </source>
</evidence>
<feature type="domain" description="Letm1 RBD" evidence="8">
    <location>
        <begin position="1"/>
        <end position="130"/>
    </location>
</feature>
<dbReference type="PANTHER" id="PTHR14009:SF31">
    <property type="entry name" value="MITOCHONDRIAL PROTON_CALCIUM EXCHANGER PROTEIN"/>
    <property type="match status" value="1"/>
</dbReference>
<sequence>MIFGASVANDEILGFAKLFNDEITLHNISRPRLVTCTNIWESNLFEKMLTFVICSKKRLQWIKNDVDALLKMNFVKIVDEMRQQFFLLRKLIFGKKINLVKLFLQLCDWLDLSLNHSVSSSLLILSSCTE</sequence>
<keyword evidence="2" id="KW-0812">Transmembrane</keyword>
<evidence type="ECO:0000256" key="1">
    <source>
        <dbReference type="ARBA" id="ARBA00004434"/>
    </source>
</evidence>
<evidence type="ECO:0000256" key="6">
    <source>
        <dbReference type="ARBA" id="ARBA00023136"/>
    </source>
</evidence>
<dbReference type="EMBL" id="NBSK02000007">
    <property type="protein sequence ID" value="KAJ0197282.1"/>
    <property type="molecule type" value="Genomic_DNA"/>
</dbReference>
<keyword evidence="4" id="KW-1133">Transmembrane helix</keyword>
<evidence type="ECO:0000256" key="5">
    <source>
        <dbReference type="ARBA" id="ARBA00023128"/>
    </source>
</evidence>
<protein>
    <recommendedName>
        <fullName evidence="8">Letm1 RBD domain-containing protein</fullName>
    </recommendedName>
</protein>
<comment type="caution">
    <text evidence="9">The sequence shown here is derived from an EMBL/GenBank/DDBJ whole genome shotgun (WGS) entry which is preliminary data.</text>
</comment>
<evidence type="ECO:0000313" key="10">
    <source>
        <dbReference type="Proteomes" id="UP000235145"/>
    </source>
</evidence>
<gene>
    <name evidence="9" type="ORF">LSAT_V11C700376980</name>
</gene>
<dbReference type="Proteomes" id="UP000235145">
    <property type="component" value="Unassembled WGS sequence"/>
</dbReference>
<comment type="subcellular location">
    <subcellularLocation>
        <location evidence="1">Mitochondrion inner membrane</location>
        <topology evidence="1">Single-pass membrane protein</topology>
    </subcellularLocation>
</comment>
<dbReference type="GO" id="GO:0005743">
    <property type="term" value="C:mitochondrial inner membrane"/>
    <property type="evidence" value="ECO:0007669"/>
    <property type="project" value="UniProtKB-SubCell"/>
</dbReference>
<keyword evidence="5 7" id="KW-0496">Mitochondrion</keyword>